<proteinExistence type="predicted"/>
<comment type="caution">
    <text evidence="1">Lacks conserved residue(s) required for the propagation of feature annotation.</text>
</comment>
<dbReference type="AlphaFoldDB" id="A0A8W8HS29"/>
<dbReference type="Gene3D" id="2.130.10.10">
    <property type="entry name" value="YVTN repeat-like/Quinoprotein amine dehydrogenase"/>
    <property type="match status" value="1"/>
</dbReference>
<sequence>MAVRISVRCRVMDFVTHSVFFLLYMTVLGQAQKSNHFKEKDLMIHTFLNSNIRNYSYLYIDNATGSLFVGARNRLVQLSLININASNSVKILEVPASESNRKPCFFNGKSDEYCQNYIKYVVRVDTLTLSFCGTDANTPSQYTAMYNVTTGSYELTTKSSKATACPRDPKDNTTAVYVTVYVRTGNPGDLPALYAATINDNGKATISRPELITSDSTKLSDKLENADPLHWLNEPQFVASFEVDDVVYFFFREIAVEFTGFMKKIVSRVAQVCKKDLGGSSLLVNKWTTYQKARLNCSLPGTFPFYFDEIQDVQLVNDTFYALFISSTNGSSGSAICAFTVQSVKDRFADRVYKYRETLTSVYSPLPAEKIPADSSPGKCIENSKTLKDVEENFMMEYPLKDAPVQQKGGAPLVFLDDIQMHVLQIDKERSQQGGSLILYAGSNTGDVYKIHSWDNGKKHAIATVFSPLTSYEGIRDMKFLNDTLYISTDSSVKQFGVVVCDKYIKIDACLYDPYCTWNGSIFAGVCQVRKAAGNLYTHENIPKLMDEYFNKAGDNVTSRIVGVGFSTTLPHYYPFTLDGKKVTWRHAKTDKEVKLDMSNMKTCNQDLVLSRAKKDDEGTYVAYLEDRKLNTVEVKLMETNEDMENAWKARFTEWCEDLANKERGKEKHITRIKCHIPSGKCMRIQLWILGYFV</sequence>
<dbReference type="GO" id="GO:0045499">
    <property type="term" value="F:chemorepellent activity"/>
    <property type="evidence" value="ECO:0007669"/>
    <property type="project" value="TreeGrafter"/>
</dbReference>
<organism evidence="3 4">
    <name type="scientific">Magallana gigas</name>
    <name type="common">Pacific oyster</name>
    <name type="synonym">Crassostrea gigas</name>
    <dbReference type="NCBI Taxonomy" id="29159"/>
    <lineage>
        <taxon>Eukaryota</taxon>
        <taxon>Metazoa</taxon>
        <taxon>Spiralia</taxon>
        <taxon>Lophotrochozoa</taxon>
        <taxon>Mollusca</taxon>
        <taxon>Bivalvia</taxon>
        <taxon>Autobranchia</taxon>
        <taxon>Pteriomorphia</taxon>
        <taxon>Ostreida</taxon>
        <taxon>Ostreoidea</taxon>
        <taxon>Ostreidae</taxon>
        <taxon>Magallana</taxon>
    </lineage>
</organism>
<accession>A0A8W8HS29</accession>
<evidence type="ECO:0000256" key="1">
    <source>
        <dbReference type="PROSITE-ProRule" id="PRU00352"/>
    </source>
</evidence>
<dbReference type="InterPro" id="IPR027231">
    <property type="entry name" value="Semaphorin"/>
</dbReference>
<dbReference type="PANTHER" id="PTHR11036:SF127">
    <property type="entry name" value="SEMAPHORIN-1A"/>
    <property type="match status" value="1"/>
</dbReference>
<dbReference type="Proteomes" id="UP000005408">
    <property type="component" value="Unassembled WGS sequence"/>
</dbReference>
<dbReference type="PROSITE" id="PS51004">
    <property type="entry name" value="SEMA"/>
    <property type="match status" value="1"/>
</dbReference>
<dbReference type="EnsemblMetazoa" id="G10751.5">
    <property type="protein sequence ID" value="G10751.5:cds"/>
    <property type="gene ID" value="G10751"/>
</dbReference>
<dbReference type="InterPro" id="IPR001627">
    <property type="entry name" value="Semap_dom"/>
</dbReference>
<dbReference type="GO" id="GO:0005886">
    <property type="term" value="C:plasma membrane"/>
    <property type="evidence" value="ECO:0007669"/>
    <property type="project" value="TreeGrafter"/>
</dbReference>
<keyword evidence="4" id="KW-1185">Reference proteome</keyword>
<dbReference type="SMART" id="SM00630">
    <property type="entry name" value="Sema"/>
    <property type="match status" value="1"/>
</dbReference>
<dbReference type="SUPFAM" id="SSF101912">
    <property type="entry name" value="Sema domain"/>
    <property type="match status" value="1"/>
</dbReference>
<dbReference type="InterPro" id="IPR015943">
    <property type="entry name" value="WD40/YVTN_repeat-like_dom_sf"/>
</dbReference>
<dbReference type="Pfam" id="PF01403">
    <property type="entry name" value="Sema"/>
    <property type="match status" value="1"/>
</dbReference>
<dbReference type="InterPro" id="IPR036352">
    <property type="entry name" value="Semap_dom_sf"/>
</dbReference>
<feature type="domain" description="Sema" evidence="2">
    <location>
        <begin position="25"/>
        <end position="498"/>
    </location>
</feature>
<dbReference type="GO" id="GO:0007411">
    <property type="term" value="P:axon guidance"/>
    <property type="evidence" value="ECO:0007669"/>
    <property type="project" value="TreeGrafter"/>
</dbReference>
<reference evidence="3" key="1">
    <citation type="submission" date="2022-08" db="UniProtKB">
        <authorList>
            <consortium name="EnsemblMetazoa"/>
        </authorList>
    </citation>
    <scope>IDENTIFICATION</scope>
    <source>
        <strain evidence="3">05x7-T-G4-1.051#20</strain>
    </source>
</reference>
<evidence type="ECO:0000313" key="3">
    <source>
        <dbReference type="EnsemblMetazoa" id="G10751.5:cds"/>
    </source>
</evidence>
<dbReference type="PANTHER" id="PTHR11036">
    <property type="entry name" value="SEMAPHORIN"/>
    <property type="match status" value="1"/>
</dbReference>
<dbReference type="GO" id="GO:0030335">
    <property type="term" value="P:positive regulation of cell migration"/>
    <property type="evidence" value="ECO:0007669"/>
    <property type="project" value="TreeGrafter"/>
</dbReference>
<dbReference type="GO" id="GO:0071526">
    <property type="term" value="P:semaphorin-plexin signaling pathway"/>
    <property type="evidence" value="ECO:0007669"/>
    <property type="project" value="TreeGrafter"/>
</dbReference>
<name>A0A8W8HS29_MAGGI</name>
<evidence type="ECO:0000313" key="4">
    <source>
        <dbReference type="Proteomes" id="UP000005408"/>
    </source>
</evidence>
<protein>
    <recommendedName>
        <fullName evidence="2">Sema domain-containing protein</fullName>
    </recommendedName>
</protein>
<dbReference type="GO" id="GO:0030215">
    <property type="term" value="F:semaphorin receptor binding"/>
    <property type="evidence" value="ECO:0007669"/>
    <property type="project" value="InterPro"/>
</dbReference>
<evidence type="ECO:0000259" key="2">
    <source>
        <dbReference type="PROSITE" id="PS51004"/>
    </source>
</evidence>